<reference evidence="3" key="1">
    <citation type="submission" date="2020-04" db="EMBL/GenBank/DDBJ databases">
        <authorList>
            <person name="Alioto T."/>
            <person name="Alioto T."/>
            <person name="Gomez Garrido J."/>
        </authorList>
    </citation>
    <scope>NUCLEOTIDE SEQUENCE</scope>
    <source>
        <strain evidence="3">A484AB</strain>
    </source>
</reference>
<protein>
    <submittedName>
        <fullName evidence="3">Uncharacterized protein</fullName>
    </submittedName>
</protein>
<feature type="chain" id="PRO_5043478858" evidence="2">
    <location>
        <begin position="22"/>
        <end position="354"/>
    </location>
</feature>
<evidence type="ECO:0000313" key="3">
    <source>
        <dbReference type="EMBL" id="CAB4024285.1"/>
    </source>
</evidence>
<feature type="region of interest" description="Disordered" evidence="1">
    <location>
        <begin position="320"/>
        <end position="354"/>
    </location>
</feature>
<dbReference type="OrthoDB" id="5986241at2759"/>
<keyword evidence="2" id="KW-0732">Signal</keyword>
<evidence type="ECO:0000313" key="4">
    <source>
        <dbReference type="Proteomes" id="UP001152795"/>
    </source>
</evidence>
<gene>
    <name evidence="3" type="ORF">PACLA_8A052583</name>
</gene>
<dbReference type="EMBL" id="CACRXK020012937">
    <property type="protein sequence ID" value="CAB4024285.1"/>
    <property type="molecule type" value="Genomic_DNA"/>
</dbReference>
<organism evidence="3 4">
    <name type="scientific">Paramuricea clavata</name>
    <name type="common">Red gorgonian</name>
    <name type="synonym">Violescent sea-whip</name>
    <dbReference type="NCBI Taxonomy" id="317549"/>
    <lineage>
        <taxon>Eukaryota</taxon>
        <taxon>Metazoa</taxon>
        <taxon>Cnidaria</taxon>
        <taxon>Anthozoa</taxon>
        <taxon>Octocorallia</taxon>
        <taxon>Malacalcyonacea</taxon>
        <taxon>Plexauridae</taxon>
        <taxon>Paramuricea</taxon>
    </lineage>
</organism>
<comment type="caution">
    <text evidence="3">The sequence shown here is derived from an EMBL/GenBank/DDBJ whole genome shotgun (WGS) entry which is preliminary data.</text>
</comment>
<dbReference type="PANTHER" id="PTHR31751:SF42">
    <property type="entry name" value="PROTEIN CBG10204"/>
    <property type="match status" value="1"/>
</dbReference>
<proteinExistence type="predicted"/>
<dbReference type="AlphaFoldDB" id="A0A7D9L0M5"/>
<keyword evidence="4" id="KW-1185">Reference proteome</keyword>
<evidence type="ECO:0000256" key="2">
    <source>
        <dbReference type="SAM" id="SignalP"/>
    </source>
</evidence>
<feature type="compositionally biased region" description="Basic and acidic residues" evidence="1">
    <location>
        <begin position="320"/>
        <end position="329"/>
    </location>
</feature>
<dbReference type="Proteomes" id="UP001152795">
    <property type="component" value="Unassembled WGS sequence"/>
</dbReference>
<sequence length="354" mass="40612">MEGTKIAAGNFLLSFATLVAGASISKVQRVLRHMGVACISLSTFFRHQKRNEAGSSQAMEYMAFQHCMEYINNCGITYDTLVTDRHTSIAKHIRENLKEVKHYFDLWHLRKKIRKVLSKIGKENDCEEVQPWIRPCENHLSWSATSFGDGRVILAKFVSFLGHIVDKHKNLDDPIFDSCAHGDIEHREWLNDKCVVYEKVCKALGNKRLKKGIQKASPLSQTSCVEGFHSVLNQFAPKMIAYSYPGMYIRHIIAAVHFNHNLNRKVVTNSDDSEQLVVVYPKFKNGEATIRDVKVAANFCYVEEMYQTFLDAQRKGDLEEEKDKLKKMTPEPINTMLTKQPRDEAIKKRKEKKG</sequence>
<name>A0A7D9L0M5_PARCT</name>
<accession>A0A7D9L0M5</accession>
<evidence type="ECO:0000256" key="1">
    <source>
        <dbReference type="SAM" id="MobiDB-lite"/>
    </source>
</evidence>
<feature type="signal peptide" evidence="2">
    <location>
        <begin position="1"/>
        <end position="21"/>
    </location>
</feature>
<dbReference type="PANTHER" id="PTHR31751">
    <property type="entry name" value="SI:CH211-108C17.2-RELATED-RELATED"/>
    <property type="match status" value="1"/>
</dbReference>